<dbReference type="PROSITE" id="PS50041">
    <property type="entry name" value="C_TYPE_LECTIN_2"/>
    <property type="match status" value="1"/>
</dbReference>
<dbReference type="Proteomes" id="UP000694888">
    <property type="component" value="Unplaced"/>
</dbReference>
<keyword evidence="2" id="KW-1185">Reference proteome</keyword>
<dbReference type="InterPro" id="IPR016187">
    <property type="entry name" value="CTDL_fold"/>
</dbReference>
<reference evidence="3" key="1">
    <citation type="submission" date="2025-08" db="UniProtKB">
        <authorList>
            <consortium name="RefSeq"/>
        </authorList>
    </citation>
    <scope>IDENTIFICATION</scope>
</reference>
<evidence type="ECO:0000313" key="3">
    <source>
        <dbReference type="RefSeq" id="XP_005099909.1"/>
    </source>
</evidence>
<proteinExistence type="predicted"/>
<dbReference type="RefSeq" id="XP_005099909.1">
    <property type="nucleotide sequence ID" value="XM_005099852.1"/>
</dbReference>
<dbReference type="Pfam" id="PF00059">
    <property type="entry name" value="Lectin_C"/>
    <property type="match status" value="1"/>
</dbReference>
<dbReference type="CDD" id="cd00037">
    <property type="entry name" value="CLECT"/>
    <property type="match status" value="2"/>
</dbReference>
<dbReference type="InterPro" id="IPR016186">
    <property type="entry name" value="C-type_lectin-like/link_sf"/>
</dbReference>
<feature type="domain" description="C-type lectin" evidence="1">
    <location>
        <begin position="178"/>
        <end position="294"/>
    </location>
</feature>
<name>A0ABM0JRK8_APLCA</name>
<evidence type="ECO:0000313" key="2">
    <source>
        <dbReference type="Proteomes" id="UP000694888"/>
    </source>
</evidence>
<evidence type="ECO:0000259" key="1">
    <source>
        <dbReference type="PROSITE" id="PS50041"/>
    </source>
</evidence>
<organism evidence="2 3">
    <name type="scientific">Aplysia californica</name>
    <name type="common">California sea hare</name>
    <dbReference type="NCBI Taxonomy" id="6500"/>
    <lineage>
        <taxon>Eukaryota</taxon>
        <taxon>Metazoa</taxon>
        <taxon>Spiralia</taxon>
        <taxon>Lophotrochozoa</taxon>
        <taxon>Mollusca</taxon>
        <taxon>Gastropoda</taxon>
        <taxon>Heterobranchia</taxon>
        <taxon>Euthyneura</taxon>
        <taxon>Tectipleura</taxon>
        <taxon>Aplysiida</taxon>
        <taxon>Aplysioidea</taxon>
        <taxon>Aplysiidae</taxon>
        <taxon>Aplysia</taxon>
    </lineage>
</organism>
<dbReference type="SUPFAM" id="SSF56436">
    <property type="entry name" value="C-type lectin-like"/>
    <property type="match status" value="2"/>
</dbReference>
<dbReference type="Gene3D" id="3.10.100.10">
    <property type="entry name" value="Mannose-Binding Protein A, subunit A"/>
    <property type="match status" value="1"/>
</dbReference>
<dbReference type="InterPro" id="IPR001304">
    <property type="entry name" value="C-type_lectin-like"/>
</dbReference>
<dbReference type="PANTHER" id="PTHR22801">
    <property type="entry name" value="LITHOSTATHINE"/>
    <property type="match status" value="1"/>
</dbReference>
<dbReference type="GeneID" id="101853622"/>
<dbReference type="InterPro" id="IPR003609">
    <property type="entry name" value="Pan_app"/>
</dbReference>
<sequence length="298" mass="33000">MKISAEKTKLMSNSSKNITGDIHVNNQGLETVGNFKCLAVEVAHSLMRHQTFSRSSPRPVGLTNYGSAWSSPSALVCAKMCISRYQDCHGFVYNHQTKTCTPGEPSSNGDEDCVTTRPRHNYLLLDVSCLTTAYYVCSLPSLLQAPPSSDQGTLYVSSLCDQSEDFMTMWLDSGTAICVYISPNIATYSEAREICRAKGGFVFSTQTAEKYQLYKDIIIAFPGNYLLGLSDLVTENTWIWDADNTEMSPTMKSLQFHPGEPSSNGDEDCVTTRPRHNYLLLDVSCLTTAYYVCERSVA</sequence>
<dbReference type="PANTHER" id="PTHR22801:SF63">
    <property type="entry name" value="C-TYPE LECTIN DOMAIN-CONTAINING PROTEIN"/>
    <property type="match status" value="1"/>
</dbReference>
<dbReference type="SMART" id="SM00034">
    <property type="entry name" value="CLECT"/>
    <property type="match status" value="1"/>
</dbReference>
<protein>
    <submittedName>
        <fullName evidence="3">Uncharacterized protein LOC101853622</fullName>
    </submittedName>
</protein>
<dbReference type="InterPro" id="IPR050801">
    <property type="entry name" value="Ca-Dep_Lectins_ImmuneDev"/>
</dbReference>
<accession>A0ABM0JRK8</accession>
<gene>
    <name evidence="3" type="primary">LOC101853622</name>
</gene>
<dbReference type="Pfam" id="PF00024">
    <property type="entry name" value="PAN_1"/>
    <property type="match status" value="1"/>
</dbReference>